<protein>
    <submittedName>
        <fullName evidence="2">Uncharacterized protein</fullName>
    </submittedName>
</protein>
<dbReference type="Proteomes" id="UP000624183">
    <property type="component" value="Unassembled WGS sequence"/>
</dbReference>
<dbReference type="EMBL" id="BMUW01000004">
    <property type="protein sequence ID" value="GGZ53588.1"/>
    <property type="molecule type" value="Genomic_DNA"/>
</dbReference>
<name>A0ABQ3BPM9_9ACTN</name>
<reference evidence="3" key="1">
    <citation type="journal article" date="2019" name="Int. J. Syst. Evol. Microbiol.">
        <title>The Global Catalogue of Microorganisms (GCM) 10K type strain sequencing project: providing services to taxonomists for standard genome sequencing and annotation.</title>
        <authorList>
            <consortium name="The Broad Institute Genomics Platform"/>
            <consortium name="The Broad Institute Genome Sequencing Center for Infectious Disease"/>
            <person name="Wu L."/>
            <person name="Ma J."/>
        </authorList>
    </citation>
    <scope>NUCLEOTIDE SEQUENCE [LARGE SCALE GENOMIC DNA]</scope>
    <source>
        <strain evidence="3">JCM 4602</strain>
    </source>
</reference>
<sequence>MRPSHTLVRTAASFEPPDDAGADPDADSGAGTASDVGSDAESGSEPGPDTMAHSPRRARIGHRAVLPNGGPCGPAGKRRTGR</sequence>
<accession>A0ABQ3BPM9</accession>
<evidence type="ECO:0000313" key="3">
    <source>
        <dbReference type="Proteomes" id="UP000624183"/>
    </source>
</evidence>
<comment type="caution">
    <text evidence="2">The sequence shown here is derived from an EMBL/GenBank/DDBJ whole genome shotgun (WGS) entry which is preliminary data.</text>
</comment>
<keyword evidence="3" id="KW-1185">Reference proteome</keyword>
<evidence type="ECO:0000256" key="1">
    <source>
        <dbReference type="SAM" id="MobiDB-lite"/>
    </source>
</evidence>
<feature type="region of interest" description="Disordered" evidence="1">
    <location>
        <begin position="1"/>
        <end position="82"/>
    </location>
</feature>
<evidence type="ECO:0000313" key="2">
    <source>
        <dbReference type="EMBL" id="GGZ53588.1"/>
    </source>
</evidence>
<organism evidence="2 3">
    <name type="scientific">Streptomyces rubiginosohelvolus</name>
    <dbReference type="NCBI Taxonomy" id="67362"/>
    <lineage>
        <taxon>Bacteria</taxon>
        <taxon>Bacillati</taxon>
        <taxon>Actinomycetota</taxon>
        <taxon>Actinomycetes</taxon>
        <taxon>Kitasatosporales</taxon>
        <taxon>Streptomycetaceae</taxon>
        <taxon>Streptomyces</taxon>
    </lineage>
</organism>
<gene>
    <name evidence="2" type="ORF">GCM10010328_30510</name>
</gene>
<feature type="compositionally biased region" description="Low complexity" evidence="1">
    <location>
        <begin position="27"/>
        <end position="40"/>
    </location>
</feature>
<feature type="compositionally biased region" description="Acidic residues" evidence="1">
    <location>
        <begin position="16"/>
        <end position="26"/>
    </location>
</feature>
<proteinExistence type="predicted"/>